<name>A0ABN8VA30_STRGL</name>
<dbReference type="EMBL" id="CAKXYP010000015">
    <property type="protein sequence ID" value="CAH9417888.1"/>
    <property type="molecule type" value="Genomic_DNA"/>
</dbReference>
<protein>
    <submittedName>
        <fullName evidence="2">Uncharacterized protein</fullName>
    </submittedName>
</protein>
<sequence length="83" mass="8614">MSRQVPSGGSRCASPREVPPERSRCASREVPPERSRCALIRHAPLPGPIPPARSARPSSAIVSRAGPPARDEGGPPKASAPST</sequence>
<accession>A0ABN8VA30</accession>
<organism evidence="2 3">
    <name type="scientific">Streptomyces globisporus</name>
    <dbReference type="NCBI Taxonomy" id="1908"/>
    <lineage>
        <taxon>Bacteria</taxon>
        <taxon>Bacillati</taxon>
        <taxon>Actinomycetota</taxon>
        <taxon>Actinomycetes</taxon>
        <taxon>Kitasatosporales</taxon>
        <taxon>Streptomycetaceae</taxon>
        <taxon>Streptomyces</taxon>
    </lineage>
</organism>
<proteinExistence type="predicted"/>
<evidence type="ECO:0000313" key="3">
    <source>
        <dbReference type="Proteomes" id="UP001154015"/>
    </source>
</evidence>
<gene>
    <name evidence="2" type="ORF">SGL43_04936</name>
</gene>
<evidence type="ECO:0000256" key="1">
    <source>
        <dbReference type="SAM" id="MobiDB-lite"/>
    </source>
</evidence>
<dbReference type="Proteomes" id="UP001154015">
    <property type="component" value="Unassembled WGS sequence"/>
</dbReference>
<feature type="compositionally biased region" description="Basic and acidic residues" evidence="1">
    <location>
        <begin position="18"/>
        <end position="36"/>
    </location>
</feature>
<evidence type="ECO:0000313" key="2">
    <source>
        <dbReference type="EMBL" id="CAH9417888.1"/>
    </source>
</evidence>
<comment type="caution">
    <text evidence="2">The sequence shown here is derived from an EMBL/GenBank/DDBJ whole genome shotgun (WGS) entry which is preliminary data.</text>
</comment>
<feature type="region of interest" description="Disordered" evidence="1">
    <location>
        <begin position="1"/>
        <end position="83"/>
    </location>
</feature>
<reference evidence="2" key="1">
    <citation type="submission" date="2022-03" db="EMBL/GenBank/DDBJ databases">
        <authorList>
            <person name="Leyn A S."/>
        </authorList>
    </citation>
    <scope>NUCLEOTIDE SEQUENCE</scope>
    <source>
        <strain evidence="2">Streptomyces globisporus 4-3</strain>
    </source>
</reference>
<keyword evidence="3" id="KW-1185">Reference proteome</keyword>
<feature type="compositionally biased region" description="Low complexity" evidence="1">
    <location>
        <begin position="52"/>
        <end position="65"/>
    </location>
</feature>